<dbReference type="EMBL" id="SNZB01000003">
    <property type="protein sequence ID" value="TDR20514.1"/>
    <property type="molecule type" value="Genomic_DNA"/>
</dbReference>
<dbReference type="RefSeq" id="WP_099018355.1">
    <property type="nucleotide sequence ID" value="NZ_NIHB01000001.1"/>
</dbReference>
<evidence type="ECO:0000313" key="3">
    <source>
        <dbReference type="Proteomes" id="UP000295724"/>
    </source>
</evidence>
<sequence>MSKALLLFLSVPVFVFAGPVYQCESLDGSHVYQDQACKGETLKVIDDGEEKHKAMFTQAMVQVLAKLTQKKATAYNDSTKMKAMEVLAMTDAAKSYAFTQVYAVSTKYCGRDVESALLNYQNQASEVIALGAYYYSQGIDANLDGNDFSQSGQQLTAALYEMTKGLDLEHQKASESELVRKCKEAKNALNSLAFLYSN</sequence>
<reference evidence="2 3" key="1">
    <citation type="submission" date="2019-03" db="EMBL/GenBank/DDBJ databases">
        <title>Genomic Encyclopedia of Type Strains, Phase IV (KMG-IV): sequencing the most valuable type-strain genomes for metagenomic binning, comparative biology and taxonomic classification.</title>
        <authorList>
            <person name="Goeker M."/>
        </authorList>
    </citation>
    <scope>NUCLEOTIDE SEQUENCE [LARGE SCALE GENOMIC DNA]</scope>
    <source>
        <strain evidence="2 3">DSM 25488</strain>
    </source>
</reference>
<evidence type="ECO:0008006" key="4">
    <source>
        <dbReference type="Google" id="ProtNLM"/>
    </source>
</evidence>
<comment type="caution">
    <text evidence="2">The sequence shown here is derived from an EMBL/GenBank/DDBJ whole genome shotgun (WGS) entry which is preliminary data.</text>
</comment>
<keyword evidence="3" id="KW-1185">Reference proteome</keyword>
<proteinExistence type="predicted"/>
<accession>A0A4R6XR97</accession>
<dbReference type="OrthoDB" id="6198293at2"/>
<protein>
    <recommendedName>
        <fullName evidence="4">DUF4124 domain-containing protein</fullName>
    </recommendedName>
</protein>
<dbReference type="AlphaFoldDB" id="A0A4R6XR97"/>
<feature type="signal peptide" evidence="1">
    <location>
        <begin position="1"/>
        <end position="17"/>
    </location>
</feature>
<organism evidence="2 3">
    <name type="scientific">Marinicella litoralis</name>
    <dbReference type="NCBI Taxonomy" id="644220"/>
    <lineage>
        <taxon>Bacteria</taxon>
        <taxon>Pseudomonadati</taxon>
        <taxon>Pseudomonadota</taxon>
        <taxon>Gammaproteobacteria</taxon>
        <taxon>Lysobacterales</taxon>
        <taxon>Marinicellaceae</taxon>
        <taxon>Marinicella</taxon>
    </lineage>
</organism>
<evidence type="ECO:0000256" key="1">
    <source>
        <dbReference type="SAM" id="SignalP"/>
    </source>
</evidence>
<feature type="chain" id="PRO_5020848345" description="DUF4124 domain-containing protein" evidence="1">
    <location>
        <begin position="18"/>
        <end position="198"/>
    </location>
</feature>
<gene>
    <name evidence="2" type="ORF">C8D91_1488</name>
</gene>
<evidence type="ECO:0000313" key="2">
    <source>
        <dbReference type="EMBL" id="TDR20514.1"/>
    </source>
</evidence>
<dbReference type="Proteomes" id="UP000295724">
    <property type="component" value="Unassembled WGS sequence"/>
</dbReference>
<keyword evidence="1" id="KW-0732">Signal</keyword>
<name>A0A4R6XR97_9GAMM</name>